<evidence type="ECO:0000259" key="2">
    <source>
        <dbReference type="PROSITE" id="PS50112"/>
    </source>
</evidence>
<organism evidence="5 7">
    <name type="scientific">Clostridium coskatii</name>
    <dbReference type="NCBI Taxonomy" id="1705578"/>
    <lineage>
        <taxon>Bacteria</taxon>
        <taxon>Bacillati</taxon>
        <taxon>Bacillota</taxon>
        <taxon>Clostridia</taxon>
        <taxon>Eubacteriales</taxon>
        <taxon>Clostridiaceae</taxon>
        <taxon>Clostridium</taxon>
    </lineage>
</organism>
<feature type="transmembrane region" description="Helical" evidence="1">
    <location>
        <begin position="64"/>
        <end position="83"/>
    </location>
</feature>
<proteinExistence type="predicted"/>
<dbReference type="SMART" id="SM00267">
    <property type="entry name" value="GGDEF"/>
    <property type="match status" value="1"/>
</dbReference>
<evidence type="ECO:0000313" key="8">
    <source>
        <dbReference type="Proteomes" id="UP000093694"/>
    </source>
</evidence>
<reference evidence="5 7" key="1">
    <citation type="journal article" date="2015" name="Biotechnol. Bioeng.">
        <title>Genome sequence and phenotypic characterization of Caulobacter segnis.</title>
        <authorList>
            <person name="Patel S."/>
            <person name="Fletcher B."/>
            <person name="Scott D.C."/>
            <person name="Ely B."/>
        </authorList>
    </citation>
    <scope>NUCLEOTIDE SEQUENCE [LARGE SCALE GENOMIC DNA]</scope>
    <source>
        <strain evidence="5 7">PS02</strain>
    </source>
</reference>
<dbReference type="PROSITE" id="PS51832">
    <property type="entry name" value="HD_GYP"/>
    <property type="match status" value="1"/>
</dbReference>
<feature type="domain" description="GGDEF" evidence="3">
    <location>
        <begin position="415"/>
        <end position="545"/>
    </location>
</feature>
<dbReference type="SMART" id="SM00471">
    <property type="entry name" value="HDc"/>
    <property type="match status" value="1"/>
</dbReference>
<dbReference type="Gene3D" id="3.30.450.20">
    <property type="entry name" value="PAS domain"/>
    <property type="match status" value="2"/>
</dbReference>
<dbReference type="Gene3D" id="1.10.3210.10">
    <property type="entry name" value="Hypothetical protein af1432"/>
    <property type="match status" value="1"/>
</dbReference>
<dbReference type="RefSeq" id="WP_063601270.1">
    <property type="nucleotide sequence ID" value="NZ_LITQ01000016.1"/>
</dbReference>
<dbReference type="SUPFAM" id="SSF55073">
    <property type="entry name" value="Nucleotide cyclase"/>
    <property type="match status" value="1"/>
</dbReference>
<dbReference type="EC" id="3.1.4.52" evidence="5"/>
<dbReference type="Proteomes" id="UP000077384">
    <property type="component" value="Unassembled WGS sequence"/>
</dbReference>
<dbReference type="InterPro" id="IPR000160">
    <property type="entry name" value="GGDEF_dom"/>
</dbReference>
<dbReference type="SMART" id="SM00091">
    <property type="entry name" value="PAS"/>
    <property type="match status" value="2"/>
</dbReference>
<feature type="domain" description="HD-GYP" evidence="4">
    <location>
        <begin position="536"/>
        <end position="725"/>
    </location>
</feature>
<dbReference type="PROSITE" id="PS50112">
    <property type="entry name" value="PAS"/>
    <property type="match status" value="1"/>
</dbReference>
<dbReference type="CDD" id="cd00130">
    <property type="entry name" value="PAS"/>
    <property type="match status" value="2"/>
</dbReference>
<evidence type="ECO:0000313" key="7">
    <source>
        <dbReference type="Proteomes" id="UP000077384"/>
    </source>
</evidence>
<gene>
    <name evidence="5" type="primary">rpfG_2</name>
    <name evidence="6" type="ORF">CLCOS_12150</name>
    <name evidence="5" type="ORF">WX73_00509</name>
</gene>
<accession>A0A166SVR9</accession>
<dbReference type="EMBL" id="LROR01000036">
    <property type="protein sequence ID" value="OBR95782.1"/>
    <property type="molecule type" value="Genomic_DNA"/>
</dbReference>
<dbReference type="AlphaFoldDB" id="A0A166SVR9"/>
<dbReference type="CDD" id="cd01949">
    <property type="entry name" value="GGDEF"/>
    <property type="match status" value="1"/>
</dbReference>
<reference evidence="6 8" key="2">
    <citation type="journal article" date="2016" name="Front. Microbiol.">
        <title>Industrial Acetogenic Biocatalysts: A Comparative Metabolic and Genomic Analysis.</title>
        <authorList>
            <person name="Bengelsdorf F."/>
            <person name="Poehlein A."/>
            <person name="Sonja S."/>
            <person name="Erz C."/>
            <person name="Hummel T."/>
            <person name="Hoffmeister S."/>
            <person name="Daniel R."/>
            <person name="Durre P."/>
        </authorList>
    </citation>
    <scope>NUCLEOTIDE SEQUENCE [LARGE SCALE GENOMIC DNA]</scope>
    <source>
        <strain evidence="6 8">PTA-10522</strain>
    </source>
</reference>
<keyword evidence="1" id="KW-1133">Transmembrane helix</keyword>
<dbReference type="EMBL" id="LITQ01000016">
    <property type="protein sequence ID" value="OAA92840.1"/>
    <property type="molecule type" value="Genomic_DNA"/>
</dbReference>
<comment type="caution">
    <text evidence="5">The sequence shown here is derived from an EMBL/GenBank/DDBJ whole genome shotgun (WGS) entry which is preliminary data.</text>
</comment>
<dbReference type="InterPro" id="IPR037522">
    <property type="entry name" value="HD_GYP_dom"/>
</dbReference>
<dbReference type="PROSITE" id="PS50887">
    <property type="entry name" value="GGDEF"/>
    <property type="match status" value="1"/>
</dbReference>
<dbReference type="SUPFAM" id="SSF55785">
    <property type="entry name" value="PYP-like sensor domain (PAS domain)"/>
    <property type="match status" value="2"/>
</dbReference>
<evidence type="ECO:0000259" key="4">
    <source>
        <dbReference type="PROSITE" id="PS51832"/>
    </source>
</evidence>
<dbReference type="PANTHER" id="PTHR43155:SF2">
    <property type="entry name" value="CYCLIC DI-GMP PHOSPHODIESTERASE PA4108"/>
    <property type="match status" value="1"/>
</dbReference>
<keyword evidence="1" id="KW-0472">Membrane</keyword>
<dbReference type="Proteomes" id="UP000093694">
    <property type="component" value="Unassembled WGS sequence"/>
</dbReference>
<dbReference type="Gene3D" id="3.30.70.270">
    <property type="match status" value="1"/>
</dbReference>
<dbReference type="Pfam" id="PF13487">
    <property type="entry name" value="HD_5"/>
    <property type="match status" value="1"/>
</dbReference>
<keyword evidence="1" id="KW-0812">Transmembrane</keyword>
<dbReference type="Pfam" id="PF00990">
    <property type="entry name" value="GGDEF"/>
    <property type="match status" value="1"/>
</dbReference>
<dbReference type="Pfam" id="PF13426">
    <property type="entry name" value="PAS_9"/>
    <property type="match status" value="2"/>
</dbReference>
<dbReference type="InterPro" id="IPR003607">
    <property type="entry name" value="HD/PDEase_dom"/>
</dbReference>
<evidence type="ECO:0000313" key="6">
    <source>
        <dbReference type="EMBL" id="OBR95782.1"/>
    </source>
</evidence>
<dbReference type="PANTHER" id="PTHR43155">
    <property type="entry name" value="CYCLIC DI-GMP PHOSPHODIESTERASE PA4108-RELATED"/>
    <property type="match status" value="1"/>
</dbReference>
<protein>
    <submittedName>
        <fullName evidence="5">Cyclic di-GMP phosphodiesterase response regulator RpfG</fullName>
        <ecNumber evidence="5">3.1.4.52</ecNumber>
    </submittedName>
</protein>
<dbReference type="InterPro" id="IPR000014">
    <property type="entry name" value="PAS"/>
</dbReference>
<dbReference type="PATRIC" id="fig|1705578.3.peg.888"/>
<evidence type="ECO:0000256" key="1">
    <source>
        <dbReference type="SAM" id="Phobius"/>
    </source>
</evidence>
<dbReference type="NCBIfam" id="TIGR00254">
    <property type="entry name" value="GGDEF"/>
    <property type="match status" value="1"/>
</dbReference>
<keyword evidence="8" id="KW-1185">Reference proteome</keyword>
<name>A0A166SVR9_9CLOT</name>
<evidence type="ECO:0000259" key="3">
    <source>
        <dbReference type="PROSITE" id="PS50887"/>
    </source>
</evidence>
<dbReference type="GO" id="GO:0071111">
    <property type="term" value="F:cyclic-guanylate-specific phosphodiesterase activity"/>
    <property type="evidence" value="ECO:0007669"/>
    <property type="project" value="UniProtKB-EC"/>
</dbReference>
<dbReference type="NCBIfam" id="TIGR00229">
    <property type="entry name" value="sensory_box"/>
    <property type="match status" value="2"/>
</dbReference>
<dbReference type="CDD" id="cd00077">
    <property type="entry name" value="HDc"/>
    <property type="match status" value="1"/>
</dbReference>
<dbReference type="InterPro" id="IPR035965">
    <property type="entry name" value="PAS-like_dom_sf"/>
</dbReference>
<keyword evidence="5" id="KW-0378">Hydrolase</keyword>
<feature type="domain" description="PAS" evidence="2">
    <location>
        <begin position="138"/>
        <end position="208"/>
    </location>
</feature>
<dbReference type="SUPFAM" id="SSF109604">
    <property type="entry name" value="HD-domain/PDEase-like"/>
    <property type="match status" value="1"/>
</dbReference>
<dbReference type="InterPro" id="IPR043128">
    <property type="entry name" value="Rev_trsase/Diguanyl_cyclase"/>
</dbReference>
<sequence length="725" mass="84449">MLVSIRKKIYSIFNKNNKPWKYESIRICLIFLGISLPWVYFSDRIAIKFASNDNMFLAMSTYKGYLYVAVTSFVLYLLISNFLKKVDLMEKKLNESYKELLLLNDELKIYVKQLVNSKKELRMQYDKVSKSEKKLSKSEEKNRAIIKALPDALFVVNDKGYLIDCMSSDEKYVLMPKKDFIGKNILEIFPKTMSEKLYEKMQVVLKEGILDSFEYKVWIHNKEHHFEIRMVKNNEKEILAISRNVTDERRNEMELKLSEATFRNLFENSSDAIFIISDGKIVDCNLAMIKALGYDSKTFILGKDPLEFYPEKQPDGEITREKVIRMRKNTIEKGKCKFEWWYKKADGNVLPVEVMLTTIFLNGKKVFHSLWRDIRDRKEMELKLEYLSYRDQLTGLYNRRFFEAELNRLDVERSLPLTIVMGDVNGLKLVNDSLGHVMGDKLLKKVTEVIKKGCRKEDIVARWGGDEFVILLPKTDAFQTEQILKRIKSIAAKEKIGAIDISISFGYETKKSREVKIQETFKKAEDYMYKKKLFEGPNMIGKTISAIITALHEKNKREEEHSHRVSILCEDMGEALGLLEHEIRELKTVGLLHDIGKVAIEEHLLNKPGKLTDEEWQEIKRHPEIGYRILNTVDDMSEMAYYVLAHHERWDGKGYPKGLKEKEIPLQSRIIAIADSYDAMTSERSYRSALPEEVAIGELKLNAGTQFDPELIGVFIEKVLDKLHC</sequence>
<dbReference type="InterPro" id="IPR029787">
    <property type="entry name" value="Nucleotide_cyclase"/>
</dbReference>
<evidence type="ECO:0000313" key="5">
    <source>
        <dbReference type="EMBL" id="OAA92840.1"/>
    </source>
</evidence>